<feature type="domain" description="Alpha-D-phosphohexomutase alpha/beta/alpha" evidence="10">
    <location>
        <begin position="152"/>
        <end position="247"/>
    </location>
</feature>
<dbReference type="InterPro" id="IPR005846">
    <property type="entry name" value="A-D-PHexomutase_a/b/a-III"/>
</dbReference>
<dbReference type="Gene3D" id="3.30.310.50">
    <property type="entry name" value="Alpha-D-phosphohexomutase, C-terminal domain"/>
    <property type="match status" value="1"/>
</dbReference>
<dbReference type="Pfam" id="PF02879">
    <property type="entry name" value="PGM_PMM_II"/>
    <property type="match status" value="1"/>
</dbReference>
<keyword evidence="3" id="KW-0597">Phosphoprotein</keyword>
<dbReference type="Pfam" id="PF02880">
    <property type="entry name" value="PGM_PMM_III"/>
    <property type="match status" value="1"/>
</dbReference>
<dbReference type="InterPro" id="IPR005841">
    <property type="entry name" value="Alpha-D-phosphohexomutase_SF"/>
</dbReference>
<evidence type="ECO:0000256" key="4">
    <source>
        <dbReference type="ARBA" id="ARBA00022723"/>
    </source>
</evidence>
<name>A0A8J7Q9W8_9BACT</name>
<dbReference type="Pfam" id="PF02878">
    <property type="entry name" value="PGM_PMM_I"/>
    <property type="match status" value="1"/>
</dbReference>
<dbReference type="InterPro" id="IPR005845">
    <property type="entry name" value="A-D-PHexomutase_a/b/a-II"/>
</dbReference>
<protein>
    <recommendedName>
        <fullName evidence="14">Phosphoglucosamine mutase</fullName>
    </recommendedName>
</protein>
<dbReference type="Pfam" id="PF00408">
    <property type="entry name" value="PGM_PMM_IV"/>
    <property type="match status" value="1"/>
</dbReference>
<dbReference type="Gene3D" id="3.40.120.10">
    <property type="entry name" value="Alpha-D-Glucose-1,6-Bisphosphate, subunit A, domain 3"/>
    <property type="match status" value="3"/>
</dbReference>
<comment type="caution">
    <text evidence="12">The sequence shown here is derived from an EMBL/GenBank/DDBJ whole genome shotgun (WGS) entry which is preliminary data.</text>
</comment>
<dbReference type="GO" id="GO:0005829">
    <property type="term" value="C:cytosol"/>
    <property type="evidence" value="ECO:0007669"/>
    <property type="project" value="TreeGrafter"/>
</dbReference>
<dbReference type="SUPFAM" id="SSF55957">
    <property type="entry name" value="Phosphoglucomutase, C-terminal domain"/>
    <property type="match status" value="1"/>
</dbReference>
<evidence type="ECO:0000313" key="12">
    <source>
        <dbReference type="EMBL" id="MBO1319684.1"/>
    </source>
</evidence>
<gene>
    <name evidence="12" type="ORF">J3U88_14510</name>
</gene>
<comment type="similarity">
    <text evidence="2 7">Belongs to the phosphohexose mutase family.</text>
</comment>
<keyword evidence="4 7" id="KW-0479">Metal-binding</keyword>
<evidence type="ECO:0000256" key="7">
    <source>
        <dbReference type="RuleBase" id="RU004326"/>
    </source>
</evidence>
<evidence type="ECO:0000256" key="6">
    <source>
        <dbReference type="ARBA" id="ARBA00023235"/>
    </source>
</evidence>
<evidence type="ECO:0000256" key="2">
    <source>
        <dbReference type="ARBA" id="ARBA00010231"/>
    </source>
</evidence>
<evidence type="ECO:0008006" key="14">
    <source>
        <dbReference type="Google" id="ProtNLM"/>
    </source>
</evidence>
<dbReference type="GO" id="GO:0009252">
    <property type="term" value="P:peptidoglycan biosynthetic process"/>
    <property type="evidence" value="ECO:0007669"/>
    <property type="project" value="TreeGrafter"/>
</dbReference>
<dbReference type="SUPFAM" id="SSF53738">
    <property type="entry name" value="Phosphoglucomutase, first 3 domains"/>
    <property type="match status" value="3"/>
</dbReference>
<dbReference type="AlphaFoldDB" id="A0A8J7Q9W8"/>
<evidence type="ECO:0000256" key="5">
    <source>
        <dbReference type="ARBA" id="ARBA00022842"/>
    </source>
</evidence>
<proteinExistence type="inferred from homology"/>
<dbReference type="GO" id="GO:0000287">
    <property type="term" value="F:magnesium ion binding"/>
    <property type="evidence" value="ECO:0007669"/>
    <property type="project" value="InterPro"/>
</dbReference>
<dbReference type="Proteomes" id="UP000664417">
    <property type="component" value="Unassembled WGS sequence"/>
</dbReference>
<dbReference type="PRINTS" id="PR00509">
    <property type="entry name" value="PGMPMM"/>
</dbReference>
<dbReference type="PROSITE" id="PS00710">
    <property type="entry name" value="PGM_PMM"/>
    <property type="match status" value="1"/>
</dbReference>
<dbReference type="GO" id="GO:0008966">
    <property type="term" value="F:phosphoglucosamine mutase activity"/>
    <property type="evidence" value="ECO:0007669"/>
    <property type="project" value="TreeGrafter"/>
</dbReference>
<sequence>MIFGTDGLRAKMGVHPLTQPIIETLSTVLNAWLHQNTTGTPATVVVGSDTRESCSQVRQWICSAFDEVTLIDLGVVPTPVVAYETQARDAQLGIMITASHNPAEDNGLKFFDAQGHKIRYDQAVAWSERVLDPATQITQGVCRPTSAEPTFYLDFLAQHFGALETTPPIAFDLAHGAGSGFFALLADRLKLKPKAVIGNQPNGTNINAGYGALHTEKLVQAVVEHQCLAGFALDGDGDRLIVVDADGPLHGDMVLYALGEVMQAAGHPIETVVGTIMCGMGFEQVLAGEGKTLLRTPVGDQNVLAEMIDRRLLLGGEPSGHLILGDLFPAGDGLLAAMRLIAALKHDPDLLRRARAKIPLYPVFEKAYRVQRKPPLDSVPALAKSLDALKDAVGNQGRLIVRYSGTENKIRVYLEAQDLTPFNPYLEAFIETIDQELA</sequence>
<evidence type="ECO:0000256" key="1">
    <source>
        <dbReference type="ARBA" id="ARBA00001946"/>
    </source>
</evidence>
<dbReference type="GO" id="GO:0004615">
    <property type="term" value="F:phosphomannomutase activity"/>
    <property type="evidence" value="ECO:0007669"/>
    <property type="project" value="TreeGrafter"/>
</dbReference>
<reference evidence="12" key="1">
    <citation type="submission" date="2021-03" db="EMBL/GenBank/DDBJ databases">
        <authorList>
            <person name="Wang G."/>
        </authorList>
    </citation>
    <scope>NUCLEOTIDE SEQUENCE</scope>
    <source>
        <strain evidence="12">KCTC 12899</strain>
    </source>
</reference>
<evidence type="ECO:0000256" key="3">
    <source>
        <dbReference type="ARBA" id="ARBA00022553"/>
    </source>
</evidence>
<feature type="domain" description="Alpha-D-phosphohexomutase C-terminal" evidence="8">
    <location>
        <begin position="368"/>
        <end position="418"/>
    </location>
</feature>
<organism evidence="12 13">
    <name type="scientific">Acanthopleuribacter pedis</name>
    <dbReference type="NCBI Taxonomy" id="442870"/>
    <lineage>
        <taxon>Bacteria</taxon>
        <taxon>Pseudomonadati</taxon>
        <taxon>Acidobacteriota</taxon>
        <taxon>Holophagae</taxon>
        <taxon>Acanthopleuribacterales</taxon>
        <taxon>Acanthopleuribacteraceae</taxon>
        <taxon>Acanthopleuribacter</taxon>
    </lineage>
</organism>
<keyword evidence="5 7" id="KW-0460">Magnesium</keyword>
<feature type="domain" description="Alpha-D-phosphohexomutase alpha/beta/alpha" evidence="11">
    <location>
        <begin position="251"/>
        <end position="347"/>
    </location>
</feature>
<accession>A0A8J7Q9W8</accession>
<dbReference type="PANTHER" id="PTHR42946:SF1">
    <property type="entry name" value="PHOSPHOGLUCOMUTASE (ALPHA-D-GLUCOSE-1,6-BISPHOSPHATE-DEPENDENT)"/>
    <property type="match status" value="1"/>
</dbReference>
<dbReference type="InterPro" id="IPR016055">
    <property type="entry name" value="A-D-PHexomutase_a/b/a-I/II/III"/>
</dbReference>
<dbReference type="InterPro" id="IPR005844">
    <property type="entry name" value="A-D-PHexomutase_a/b/a-I"/>
</dbReference>
<dbReference type="InterPro" id="IPR016066">
    <property type="entry name" value="A-D-PHexomutase_CS"/>
</dbReference>
<evidence type="ECO:0000259" key="11">
    <source>
        <dbReference type="Pfam" id="PF02880"/>
    </source>
</evidence>
<dbReference type="GO" id="GO:0005975">
    <property type="term" value="P:carbohydrate metabolic process"/>
    <property type="evidence" value="ECO:0007669"/>
    <property type="project" value="InterPro"/>
</dbReference>
<keyword evidence="13" id="KW-1185">Reference proteome</keyword>
<evidence type="ECO:0000259" key="9">
    <source>
        <dbReference type="Pfam" id="PF02878"/>
    </source>
</evidence>
<evidence type="ECO:0000259" key="10">
    <source>
        <dbReference type="Pfam" id="PF02879"/>
    </source>
</evidence>
<dbReference type="GO" id="GO:0006048">
    <property type="term" value="P:UDP-N-acetylglucosamine biosynthetic process"/>
    <property type="evidence" value="ECO:0007669"/>
    <property type="project" value="TreeGrafter"/>
</dbReference>
<evidence type="ECO:0000259" key="8">
    <source>
        <dbReference type="Pfam" id="PF00408"/>
    </source>
</evidence>
<keyword evidence="6" id="KW-0413">Isomerase</keyword>
<comment type="cofactor">
    <cofactor evidence="1">
        <name>Mg(2+)</name>
        <dbReference type="ChEBI" id="CHEBI:18420"/>
    </cofactor>
</comment>
<evidence type="ECO:0000313" key="13">
    <source>
        <dbReference type="Proteomes" id="UP000664417"/>
    </source>
</evidence>
<dbReference type="InterPro" id="IPR036900">
    <property type="entry name" value="A-D-PHexomutase_C_sf"/>
</dbReference>
<dbReference type="InterPro" id="IPR050060">
    <property type="entry name" value="Phosphoglucosamine_mutase"/>
</dbReference>
<dbReference type="PANTHER" id="PTHR42946">
    <property type="entry name" value="PHOSPHOHEXOSE MUTASE"/>
    <property type="match status" value="1"/>
</dbReference>
<feature type="domain" description="Alpha-D-phosphohexomutase alpha/beta/alpha" evidence="9">
    <location>
        <begin position="2"/>
        <end position="122"/>
    </location>
</feature>
<dbReference type="InterPro" id="IPR005843">
    <property type="entry name" value="A-D-PHexomutase_C"/>
</dbReference>
<dbReference type="RefSeq" id="WP_207859589.1">
    <property type="nucleotide sequence ID" value="NZ_JAFREP010000013.1"/>
</dbReference>
<dbReference type="EMBL" id="JAFREP010000013">
    <property type="protein sequence ID" value="MBO1319684.1"/>
    <property type="molecule type" value="Genomic_DNA"/>
</dbReference>